<keyword evidence="3" id="KW-1185">Reference proteome</keyword>
<dbReference type="EMBL" id="BSXW01001517">
    <property type="protein sequence ID" value="GMF37364.1"/>
    <property type="molecule type" value="Genomic_DNA"/>
</dbReference>
<evidence type="ECO:0000313" key="2">
    <source>
        <dbReference type="EMBL" id="GMF37364.1"/>
    </source>
</evidence>
<evidence type="ECO:0000259" key="1">
    <source>
        <dbReference type="Pfam" id="PF00078"/>
    </source>
</evidence>
<dbReference type="AlphaFoldDB" id="A0A9W7CP67"/>
<dbReference type="PANTHER" id="PTHR33064">
    <property type="entry name" value="POL PROTEIN"/>
    <property type="match status" value="1"/>
</dbReference>
<sequence length="350" mass="39456">MVNAVTAILEYAMPLADDLLTEMEAYLWFCSLDAASGFWAVMMTQRARKVSAFVCALEHFEWLRMPFGLKNAPMIYQRMLDNALWGFVQPKGGWRQFVEVVREAEARPLKAHCEVPATGPDPMNLPQSSRLVPTKFGAARSAHNGVDPFSQLVNSPTLTCSSPVSRTSPRWYQFLIEGLLWMIFALELRPLMLVWPCGPAAKPVRRMPNQCELHEEHLCAGSGGLLVPPSVFRGIRADPKKLRAITELSFPALKKGMQAFLGALNYYSRFIQDFAVYAAVLYQLTDDDFTDRSDLTVARQSFAALQQRMAEAPILRHFDASRAVHVMLFANEWALSTTLMQEHDDVFHPV</sequence>
<feature type="domain" description="Reverse transcriptase" evidence="1">
    <location>
        <begin position="11"/>
        <end position="84"/>
    </location>
</feature>
<dbReference type="InterPro" id="IPR051320">
    <property type="entry name" value="Viral_Replic_Matur_Polypro"/>
</dbReference>
<dbReference type="OrthoDB" id="775972at2759"/>
<name>A0A9W7CP67_9STRA</name>
<accession>A0A9W7CP67</accession>
<dbReference type="SUPFAM" id="SSF56672">
    <property type="entry name" value="DNA/RNA polymerases"/>
    <property type="match status" value="2"/>
</dbReference>
<gene>
    <name evidence="2" type="ORF">Plil01_001572700</name>
</gene>
<protein>
    <submittedName>
        <fullName evidence="2">Unnamed protein product</fullName>
    </submittedName>
</protein>
<dbReference type="InterPro" id="IPR043128">
    <property type="entry name" value="Rev_trsase/Diguanyl_cyclase"/>
</dbReference>
<dbReference type="InterPro" id="IPR000477">
    <property type="entry name" value="RT_dom"/>
</dbReference>
<dbReference type="Pfam" id="PF00078">
    <property type="entry name" value="RVT_1"/>
    <property type="match status" value="1"/>
</dbReference>
<proteinExistence type="predicted"/>
<dbReference type="PANTHER" id="PTHR33064:SF37">
    <property type="entry name" value="RIBONUCLEASE H"/>
    <property type="match status" value="1"/>
</dbReference>
<dbReference type="Proteomes" id="UP001165083">
    <property type="component" value="Unassembled WGS sequence"/>
</dbReference>
<evidence type="ECO:0000313" key="3">
    <source>
        <dbReference type="Proteomes" id="UP001165083"/>
    </source>
</evidence>
<reference evidence="2" key="1">
    <citation type="submission" date="2023-04" db="EMBL/GenBank/DDBJ databases">
        <title>Phytophthora lilii NBRC 32176.</title>
        <authorList>
            <person name="Ichikawa N."/>
            <person name="Sato H."/>
            <person name="Tonouchi N."/>
        </authorList>
    </citation>
    <scope>NUCLEOTIDE SEQUENCE</scope>
    <source>
        <strain evidence="2">NBRC 32176</strain>
    </source>
</reference>
<dbReference type="InterPro" id="IPR043502">
    <property type="entry name" value="DNA/RNA_pol_sf"/>
</dbReference>
<dbReference type="Gene3D" id="3.30.70.270">
    <property type="match status" value="2"/>
</dbReference>
<dbReference type="Gene3D" id="3.10.10.10">
    <property type="entry name" value="HIV Type 1 Reverse Transcriptase, subunit A, domain 1"/>
    <property type="match status" value="1"/>
</dbReference>
<organism evidence="2 3">
    <name type="scientific">Phytophthora lilii</name>
    <dbReference type="NCBI Taxonomy" id="2077276"/>
    <lineage>
        <taxon>Eukaryota</taxon>
        <taxon>Sar</taxon>
        <taxon>Stramenopiles</taxon>
        <taxon>Oomycota</taxon>
        <taxon>Peronosporomycetes</taxon>
        <taxon>Peronosporales</taxon>
        <taxon>Peronosporaceae</taxon>
        <taxon>Phytophthora</taxon>
    </lineage>
</organism>
<comment type="caution">
    <text evidence="2">The sequence shown here is derived from an EMBL/GenBank/DDBJ whole genome shotgun (WGS) entry which is preliminary data.</text>
</comment>